<evidence type="ECO:0000259" key="3">
    <source>
        <dbReference type="Pfam" id="PF00501"/>
    </source>
</evidence>
<protein>
    <recommendedName>
        <fullName evidence="6">AMP-dependent synthetase/ligase domain-containing protein</fullName>
    </recommendedName>
</protein>
<name>A0A381Z811_9ZZZZ</name>
<evidence type="ECO:0000259" key="4">
    <source>
        <dbReference type="Pfam" id="PF13193"/>
    </source>
</evidence>
<dbReference type="GO" id="GO:0016878">
    <property type="term" value="F:acid-thiol ligase activity"/>
    <property type="evidence" value="ECO:0007669"/>
    <property type="project" value="UniProtKB-ARBA"/>
</dbReference>
<evidence type="ECO:0000256" key="1">
    <source>
        <dbReference type="ARBA" id="ARBA00006432"/>
    </source>
</evidence>
<dbReference type="InterPro" id="IPR025110">
    <property type="entry name" value="AMP-bd_C"/>
</dbReference>
<dbReference type="Pfam" id="PF13193">
    <property type="entry name" value="AMP-binding_C"/>
    <property type="match status" value="1"/>
</dbReference>
<dbReference type="NCBIfam" id="NF004837">
    <property type="entry name" value="PRK06187.1"/>
    <property type="match status" value="1"/>
</dbReference>
<accession>A0A381Z811</accession>
<evidence type="ECO:0008006" key="6">
    <source>
        <dbReference type="Google" id="ProtNLM"/>
    </source>
</evidence>
<evidence type="ECO:0000256" key="2">
    <source>
        <dbReference type="ARBA" id="ARBA00022598"/>
    </source>
</evidence>
<evidence type="ECO:0000313" key="5">
    <source>
        <dbReference type="EMBL" id="SVA85081.1"/>
    </source>
</evidence>
<reference evidence="5" key="1">
    <citation type="submission" date="2018-05" db="EMBL/GenBank/DDBJ databases">
        <authorList>
            <person name="Lanie J.A."/>
            <person name="Ng W.-L."/>
            <person name="Kazmierczak K.M."/>
            <person name="Andrzejewski T.M."/>
            <person name="Davidsen T.M."/>
            <person name="Wayne K.J."/>
            <person name="Tettelin H."/>
            <person name="Glass J.I."/>
            <person name="Rusch D."/>
            <person name="Podicherti R."/>
            <person name="Tsui H.-C.T."/>
            <person name="Winkler M.E."/>
        </authorList>
    </citation>
    <scope>NUCLEOTIDE SEQUENCE</scope>
</reference>
<dbReference type="InterPro" id="IPR020845">
    <property type="entry name" value="AMP-binding_CS"/>
</dbReference>
<feature type="domain" description="AMP-binding enzyme C-terminal" evidence="4">
    <location>
        <begin position="434"/>
        <end position="509"/>
    </location>
</feature>
<dbReference type="Pfam" id="PF00501">
    <property type="entry name" value="AMP-binding"/>
    <property type="match status" value="1"/>
</dbReference>
<sequence length="525" mass="57556">MTAKSRPPFYTFDRIIRQNASRYPDKTASIFRDRRVTYGALELRLNRLVNALQRLGLVPGDRIAVLSRNSHIYIETLLGAAKGGFVLTTLNFMLDPVGLSYILRHSDARVILFQSEFSAVVELIASDCPALEHCIDLDGVTEFAKGYEDLLTASSDEDPKVRVHESDLWLLVYTSGTTGRPKGVMLSHRNICTNVADSASGVGLTASTINLNVCPLYHVAASVFQTLTTFYLGGKSVTLESFDPVAVLEAIARDRITYTFFVPTMIFRILELKDAGCHDLSSLERVGYGAAPMPIDRLKKAIDLFGMTLFQGYGLTESTANIVILSPEDHDLTASGDRLTRLQSCGRGHSGHELRVLDDLGNELPPGEIGEICVRSESVMEGYWKDPDNTCKAIRSGWLHSGDMGYMDQNRYIYIAGRRNDMIKSGGEKIYPQEIEELLFGHPAVLEAAVCGVPHPDWGEVPRAYVALRPGSSLSAEEILAYCASALPGFKCPKDVVFLSELPKTASGKITRAALQVDPLGSAPE</sequence>
<feature type="domain" description="AMP-dependent synthetase/ligase" evidence="3">
    <location>
        <begin position="17"/>
        <end position="384"/>
    </location>
</feature>
<dbReference type="CDD" id="cd17631">
    <property type="entry name" value="FACL_FadD13-like"/>
    <property type="match status" value="1"/>
</dbReference>
<comment type="similarity">
    <text evidence="1">Belongs to the ATP-dependent AMP-binding enzyme family.</text>
</comment>
<dbReference type="AlphaFoldDB" id="A0A381Z811"/>
<proteinExistence type="inferred from homology"/>
<dbReference type="PROSITE" id="PS00455">
    <property type="entry name" value="AMP_BINDING"/>
    <property type="match status" value="1"/>
</dbReference>
<dbReference type="InterPro" id="IPR050237">
    <property type="entry name" value="ATP-dep_AMP-bd_enzyme"/>
</dbReference>
<keyword evidence="2" id="KW-0436">Ligase</keyword>
<dbReference type="InterPro" id="IPR045851">
    <property type="entry name" value="AMP-bd_C_sf"/>
</dbReference>
<dbReference type="PANTHER" id="PTHR43767">
    <property type="entry name" value="LONG-CHAIN-FATTY-ACID--COA LIGASE"/>
    <property type="match status" value="1"/>
</dbReference>
<dbReference type="InterPro" id="IPR042099">
    <property type="entry name" value="ANL_N_sf"/>
</dbReference>
<gene>
    <name evidence="5" type="ORF">METZ01_LOCUS137935</name>
</gene>
<dbReference type="InterPro" id="IPR000873">
    <property type="entry name" value="AMP-dep_synth/lig_dom"/>
</dbReference>
<dbReference type="FunFam" id="3.30.300.30:FF:000008">
    <property type="entry name" value="2,3-dihydroxybenzoate-AMP ligase"/>
    <property type="match status" value="1"/>
</dbReference>
<organism evidence="5">
    <name type="scientific">marine metagenome</name>
    <dbReference type="NCBI Taxonomy" id="408172"/>
    <lineage>
        <taxon>unclassified sequences</taxon>
        <taxon>metagenomes</taxon>
        <taxon>ecological metagenomes</taxon>
    </lineage>
</organism>
<dbReference type="Gene3D" id="3.30.300.30">
    <property type="match status" value="1"/>
</dbReference>
<dbReference type="EMBL" id="UINC01020214">
    <property type="protein sequence ID" value="SVA85081.1"/>
    <property type="molecule type" value="Genomic_DNA"/>
</dbReference>
<dbReference type="PANTHER" id="PTHR43767:SF1">
    <property type="entry name" value="NONRIBOSOMAL PEPTIDE SYNTHASE PES1 (EUROFUNG)-RELATED"/>
    <property type="match status" value="1"/>
</dbReference>
<dbReference type="Gene3D" id="3.40.50.12780">
    <property type="entry name" value="N-terminal domain of ligase-like"/>
    <property type="match status" value="1"/>
</dbReference>
<dbReference type="SUPFAM" id="SSF56801">
    <property type="entry name" value="Acetyl-CoA synthetase-like"/>
    <property type="match status" value="1"/>
</dbReference>